<dbReference type="EMBL" id="MPRL01000027">
    <property type="protein sequence ID" value="OOZ40315.1"/>
    <property type="molecule type" value="Genomic_DNA"/>
</dbReference>
<evidence type="ECO:0000313" key="2">
    <source>
        <dbReference type="Proteomes" id="UP000191110"/>
    </source>
</evidence>
<organism evidence="1 2">
    <name type="scientific">Solemya pervernicosa gill symbiont</name>
    <dbReference type="NCBI Taxonomy" id="642797"/>
    <lineage>
        <taxon>Bacteria</taxon>
        <taxon>Pseudomonadati</taxon>
        <taxon>Pseudomonadota</taxon>
        <taxon>Gammaproteobacteria</taxon>
        <taxon>sulfur-oxidizing symbionts</taxon>
    </lineage>
</organism>
<dbReference type="AlphaFoldDB" id="A0A1T2L5C6"/>
<evidence type="ECO:0000313" key="1">
    <source>
        <dbReference type="EMBL" id="OOZ40315.1"/>
    </source>
</evidence>
<proteinExistence type="predicted"/>
<accession>A0A1T2L5C6</accession>
<dbReference type="RefSeq" id="WP_078483573.1">
    <property type="nucleotide sequence ID" value="NZ_MPRL01000027.1"/>
</dbReference>
<dbReference type="InterPro" id="IPR011010">
    <property type="entry name" value="DNA_brk_join_enz"/>
</dbReference>
<name>A0A1T2L5C6_9GAMM</name>
<dbReference type="SUPFAM" id="SSF56349">
    <property type="entry name" value="DNA breaking-rejoining enzymes"/>
    <property type="match status" value="1"/>
</dbReference>
<dbReference type="Proteomes" id="UP000191110">
    <property type="component" value="Unassembled WGS sequence"/>
</dbReference>
<comment type="caution">
    <text evidence="1">The sequence shown here is derived from an EMBL/GenBank/DDBJ whole genome shotgun (WGS) entry which is preliminary data.</text>
</comment>
<reference evidence="1 2" key="1">
    <citation type="submission" date="2016-11" db="EMBL/GenBank/DDBJ databases">
        <title>Mixed transmission modes and dynamic genome evolution in an obligate animal-bacterial symbiosis.</title>
        <authorList>
            <person name="Russell S.L."/>
            <person name="Corbett-Detig R.B."/>
            <person name="Cavanaugh C.M."/>
        </authorList>
    </citation>
    <scope>NUCLEOTIDE SEQUENCE [LARGE SCALE GENOMIC DNA]</scope>
    <source>
        <strain evidence="1">Sveles-Q1</strain>
    </source>
</reference>
<gene>
    <name evidence="1" type="ORF">BOW53_08040</name>
</gene>
<protein>
    <submittedName>
        <fullName evidence="1">Uncharacterized protein</fullName>
    </submittedName>
</protein>
<dbReference type="GO" id="GO:0003677">
    <property type="term" value="F:DNA binding"/>
    <property type="evidence" value="ECO:0007669"/>
    <property type="project" value="InterPro"/>
</dbReference>
<sequence length="266" mass="29918">MGDKGCFTRIAGPAFAIIKGDLKELSITDSDRNFYEEKKFQIGNLWPVSSHQFRRSLAYYASNSGFVSLDTVSTQFKHTSRLMAQYYARNSERHLPIFLGATRKKQVNNHVAIDYQVASPADVVSQLFADVFEDDESVFGGTGSYMEKMKARVDKGEISIMDSKKATIKMANDGCISYRETPLGGCTGVEACDCYLMGEFIDCLTSACSIIKPSKVESLITKLKEDLGKYERESAEYELTEMELCKLEEYQEKKFNKPELVPILKA</sequence>
<keyword evidence="2" id="KW-1185">Reference proteome</keyword>